<sequence>MAKQKPKKRSVPQQSNEQTIEEKNPGFFQKLFFWVIIPLLFVSAVLLIVAEVSGINVFEKAKNMTISSSQDKEENLTKRNSQNEKQIADLKAQLQEKEAEIAKMQGEIEDANSTTSKMSIEKHRLEVQLKKAENNKSETTKEFGDIVTTYEKMAPKSAAPVITNMKDKDALKILTNLKPDTLAAILEKMPADKAAHYTSLLSKN</sequence>
<reference evidence="5" key="2">
    <citation type="submission" date="2016-03" db="EMBL/GenBank/DDBJ databases">
        <authorList>
            <person name="Ploux O."/>
        </authorList>
    </citation>
    <scope>NUCLEOTIDE SEQUENCE [LARGE SCALE GENOMIC DNA]</scope>
    <source>
        <strain evidence="5">PP9</strain>
    </source>
</reference>
<accession>A0A143HAY2</accession>
<dbReference type="KEGG" id="rst:ATY39_02985"/>
<dbReference type="AlphaFoldDB" id="A0A143HAY2"/>
<dbReference type="OrthoDB" id="1724615at2"/>
<evidence type="ECO:0000313" key="5">
    <source>
        <dbReference type="Proteomes" id="UP000076021"/>
    </source>
</evidence>
<feature type="coiled-coil region" evidence="1">
    <location>
        <begin position="73"/>
        <end position="142"/>
    </location>
</feature>
<organism evidence="4 5">
    <name type="scientific">Rummeliibacillus stabekisii</name>
    <dbReference type="NCBI Taxonomy" id="241244"/>
    <lineage>
        <taxon>Bacteria</taxon>
        <taxon>Bacillati</taxon>
        <taxon>Bacillota</taxon>
        <taxon>Bacilli</taxon>
        <taxon>Bacillales</taxon>
        <taxon>Caryophanaceae</taxon>
        <taxon>Rummeliibacillus</taxon>
    </lineage>
</organism>
<proteinExistence type="predicted"/>
<keyword evidence="2" id="KW-0472">Membrane</keyword>
<dbReference type="InterPro" id="IPR006668">
    <property type="entry name" value="Mg_transptr_MgtE_intracell_dom"/>
</dbReference>
<evidence type="ECO:0000313" key="4">
    <source>
        <dbReference type="EMBL" id="AMW98491.1"/>
    </source>
</evidence>
<evidence type="ECO:0000256" key="2">
    <source>
        <dbReference type="SAM" id="Phobius"/>
    </source>
</evidence>
<gene>
    <name evidence="4" type="ORF">ATY39_02985</name>
</gene>
<keyword evidence="1" id="KW-0175">Coiled coil</keyword>
<feature type="transmembrane region" description="Helical" evidence="2">
    <location>
        <begin position="31"/>
        <end position="50"/>
    </location>
</feature>
<name>A0A143HAY2_9BACL</name>
<dbReference type="Pfam" id="PF03448">
    <property type="entry name" value="MgtE_N"/>
    <property type="match status" value="1"/>
</dbReference>
<reference evidence="4 5" key="1">
    <citation type="journal article" date="2016" name="Genome Announc.">
        <title>Whole-Genome Sequence of Rummeliibacillus stabekisii Strain PP9 Isolated from Antarctic Soil.</title>
        <authorList>
            <person name="da Mota F.F."/>
            <person name="Vollu R.E."/>
            <person name="Jurelevicius D."/>
            <person name="Seldin L."/>
        </authorList>
    </citation>
    <scope>NUCLEOTIDE SEQUENCE [LARGE SCALE GENOMIC DNA]</scope>
    <source>
        <strain evidence="4 5">PP9</strain>
    </source>
</reference>
<dbReference type="EMBL" id="CP014806">
    <property type="protein sequence ID" value="AMW98491.1"/>
    <property type="molecule type" value="Genomic_DNA"/>
</dbReference>
<evidence type="ECO:0000256" key="1">
    <source>
        <dbReference type="SAM" id="Coils"/>
    </source>
</evidence>
<dbReference type="STRING" id="241244.ATY39_02985"/>
<dbReference type="Proteomes" id="UP000076021">
    <property type="component" value="Chromosome"/>
</dbReference>
<dbReference type="RefSeq" id="WP_066785606.1">
    <property type="nucleotide sequence ID" value="NZ_CP014806.1"/>
</dbReference>
<feature type="domain" description="Magnesium transporter MgtE intracellular" evidence="3">
    <location>
        <begin position="149"/>
        <end position="203"/>
    </location>
</feature>
<keyword evidence="2" id="KW-1133">Transmembrane helix</keyword>
<dbReference type="SUPFAM" id="SSF158791">
    <property type="entry name" value="MgtE N-terminal domain-like"/>
    <property type="match status" value="1"/>
</dbReference>
<protein>
    <recommendedName>
        <fullName evidence="3">Magnesium transporter MgtE intracellular domain-containing protein</fullName>
    </recommendedName>
</protein>
<keyword evidence="5" id="KW-1185">Reference proteome</keyword>
<evidence type="ECO:0000259" key="3">
    <source>
        <dbReference type="Pfam" id="PF03448"/>
    </source>
</evidence>
<keyword evidence="2" id="KW-0812">Transmembrane</keyword>